<feature type="chain" id="PRO_5039050497" evidence="2">
    <location>
        <begin position="21"/>
        <end position="194"/>
    </location>
</feature>
<comment type="caution">
    <text evidence="3">The sequence shown here is derived from an EMBL/GenBank/DDBJ whole genome shotgun (WGS) entry which is preliminary data.</text>
</comment>
<protein>
    <submittedName>
        <fullName evidence="3">Uncharacterized protein</fullName>
    </submittedName>
</protein>
<proteinExistence type="predicted"/>
<gene>
    <name evidence="3" type="ORF">H9717_03780</name>
</gene>
<dbReference type="AlphaFoldDB" id="A0A9D2I2T2"/>
<dbReference type="EMBL" id="DWYY01000044">
    <property type="protein sequence ID" value="HJA92226.1"/>
    <property type="molecule type" value="Genomic_DNA"/>
</dbReference>
<accession>A0A9D2I2T2</accession>
<feature type="compositionally biased region" description="Low complexity" evidence="1">
    <location>
        <begin position="27"/>
        <end position="45"/>
    </location>
</feature>
<organism evidence="3 4">
    <name type="scientific">Candidatus Eisenbergiella merdipullorum</name>
    <dbReference type="NCBI Taxonomy" id="2838553"/>
    <lineage>
        <taxon>Bacteria</taxon>
        <taxon>Bacillati</taxon>
        <taxon>Bacillota</taxon>
        <taxon>Clostridia</taxon>
        <taxon>Lachnospirales</taxon>
        <taxon>Lachnospiraceae</taxon>
        <taxon>Eisenbergiella</taxon>
    </lineage>
</organism>
<dbReference type="Proteomes" id="UP000886858">
    <property type="component" value="Unassembled WGS sequence"/>
</dbReference>
<feature type="region of interest" description="Disordered" evidence="1">
    <location>
        <begin position="22"/>
        <end position="110"/>
    </location>
</feature>
<dbReference type="PROSITE" id="PS51257">
    <property type="entry name" value="PROKAR_LIPOPROTEIN"/>
    <property type="match status" value="1"/>
</dbReference>
<evidence type="ECO:0000256" key="2">
    <source>
        <dbReference type="SAM" id="SignalP"/>
    </source>
</evidence>
<reference evidence="3" key="1">
    <citation type="journal article" date="2021" name="PeerJ">
        <title>Extensive microbial diversity within the chicken gut microbiome revealed by metagenomics and culture.</title>
        <authorList>
            <person name="Gilroy R."/>
            <person name="Ravi A."/>
            <person name="Getino M."/>
            <person name="Pursley I."/>
            <person name="Horton D.L."/>
            <person name="Alikhan N.F."/>
            <person name="Baker D."/>
            <person name="Gharbi K."/>
            <person name="Hall N."/>
            <person name="Watson M."/>
            <person name="Adriaenssens E.M."/>
            <person name="Foster-Nyarko E."/>
            <person name="Jarju S."/>
            <person name="Secka A."/>
            <person name="Antonio M."/>
            <person name="Oren A."/>
            <person name="Chaudhuri R.R."/>
            <person name="La Ragione R."/>
            <person name="Hildebrand F."/>
            <person name="Pallen M.J."/>
        </authorList>
    </citation>
    <scope>NUCLEOTIDE SEQUENCE</scope>
    <source>
        <strain evidence="3">CHK179-7159</strain>
    </source>
</reference>
<evidence type="ECO:0000313" key="4">
    <source>
        <dbReference type="Proteomes" id="UP000886858"/>
    </source>
</evidence>
<feature type="non-terminal residue" evidence="3">
    <location>
        <position position="194"/>
    </location>
</feature>
<feature type="signal peptide" evidence="2">
    <location>
        <begin position="1"/>
        <end position="20"/>
    </location>
</feature>
<sequence length="194" mass="19892">MKKGYNVFAAILLLSLSLTAACSGRTASQPAESSEPESSNLSSSADETETEVSSEAGSESETEASSEAGSEPETEASSEAGSEPETEASEAGNEPAPAASAAAGTDAPHADVLLTEPPKISLSDSLSSANTSFTLRSGNSEWSWADGDEITTSIACGSAPLDMNPEQAAKLEVPDYNRLDSVPYLLACVILPDR</sequence>
<keyword evidence="2" id="KW-0732">Signal</keyword>
<evidence type="ECO:0000313" key="3">
    <source>
        <dbReference type="EMBL" id="HJA92226.1"/>
    </source>
</evidence>
<feature type="compositionally biased region" description="Acidic residues" evidence="1">
    <location>
        <begin position="46"/>
        <end position="88"/>
    </location>
</feature>
<reference evidence="3" key="2">
    <citation type="submission" date="2021-04" db="EMBL/GenBank/DDBJ databases">
        <authorList>
            <person name="Gilroy R."/>
        </authorList>
    </citation>
    <scope>NUCLEOTIDE SEQUENCE</scope>
    <source>
        <strain evidence="3">CHK179-7159</strain>
    </source>
</reference>
<feature type="compositionally biased region" description="Low complexity" evidence="1">
    <location>
        <begin position="89"/>
        <end position="110"/>
    </location>
</feature>
<name>A0A9D2I2T2_9FIRM</name>
<evidence type="ECO:0000256" key="1">
    <source>
        <dbReference type="SAM" id="MobiDB-lite"/>
    </source>
</evidence>